<reference evidence="1 2" key="1">
    <citation type="journal article" date="2012" name="Genome Biol.">
        <title>Sequencing three crocodilian genomes to illuminate the evolution of archosaurs and amniotes.</title>
        <authorList>
            <person name="St John J.A."/>
            <person name="Braun E.L."/>
            <person name="Isberg S.R."/>
            <person name="Miles L.G."/>
            <person name="Chong A.Y."/>
            <person name="Gongora J."/>
            <person name="Dalzell P."/>
            <person name="Moran C."/>
            <person name="Bed'hom B."/>
            <person name="Abzhanov A."/>
            <person name="Burgess S.C."/>
            <person name="Cooksey A.M."/>
            <person name="Castoe T.A."/>
            <person name="Crawford N.G."/>
            <person name="Densmore L.D."/>
            <person name="Drew J.C."/>
            <person name="Edwards S.V."/>
            <person name="Faircloth B.C."/>
            <person name="Fujita M.K."/>
            <person name="Greenwold M.J."/>
            <person name="Hoffmann F.G."/>
            <person name="Howard J.M."/>
            <person name="Iguchi T."/>
            <person name="Janes D.E."/>
            <person name="Khan S.Y."/>
            <person name="Kohno S."/>
            <person name="de Koning A.J."/>
            <person name="Lance S.L."/>
            <person name="McCarthy F.M."/>
            <person name="McCormack J.E."/>
            <person name="Merchant M.E."/>
            <person name="Peterson D.G."/>
            <person name="Pollock D.D."/>
            <person name="Pourmand N."/>
            <person name="Raney B.J."/>
            <person name="Roessler K.A."/>
            <person name="Sanford J.R."/>
            <person name="Sawyer R.H."/>
            <person name="Schmidt C.J."/>
            <person name="Triplett E.W."/>
            <person name="Tuberville T.D."/>
            <person name="Venegas-Anaya M."/>
            <person name="Howard J.T."/>
            <person name="Jarvis E.D."/>
            <person name="Guillette L.J.Jr."/>
            <person name="Glenn T.C."/>
            <person name="Green R.E."/>
            <person name="Ray D.A."/>
        </authorList>
    </citation>
    <scope>NUCLEOTIDE SEQUENCE [LARGE SCALE GENOMIC DNA]</scope>
    <source>
        <strain evidence="1">KSC_2009_1</strain>
    </source>
</reference>
<dbReference type="PANTHER" id="PTHR33504:SF2">
    <property type="entry name" value="PROTEIN MFI"/>
    <property type="match status" value="1"/>
</dbReference>
<evidence type="ECO:0000313" key="1">
    <source>
        <dbReference type="EMBL" id="KYO44922.1"/>
    </source>
</evidence>
<protein>
    <submittedName>
        <fullName evidence="1">Uncharacterized protein</fullName>
    </submittedName>
</protein>
<proteinExistence type="predicted"/>
<comment type="caution">
    <text evidence="1">The sequence shown here is derived from an EMBL/GenBank/DDBJ whole genome shotgun (WGS) entry which is preliminary data.</text>
</comment>
<gene>
    <name evidence="1" type="ORF">Y1Q_0022990</name>
</gene>
<organism evidence="1 2">
    <name type="scientific">Alligator mississippiensis</name>
    <name type="common">American alligator</name>
    <dbReference type="NCBI Taxonomy" id="8496"/>
    <lineage>
        <taxon>Eukaryota</taxon>
        <taxon>Metazoa</taxon>
        <taxon>Chordata</taxon>
        <taxon>Craniata</taxon>
        <taxon>Vertebrata</taxon>
        <taxon>Euteleostomi</taxon>
        <taxon>Archelosauria</taxon>
        <taxon>Archosauria</taxon>
        <taxon>Crocodylia</taxon>
        <taxon>Alligatoridae</taxon>
        <taxon>Alligatorinae</taxon>
        <taxon>Alligator</taxon>
    </lineage>
</organism>
<dbReference type="PANTHER" id="PTHR33504">
    <property type="entry name" value="NADH DEHYDROGENASE (UBIQUINONE) 1 BETA SUBCOMPLEX, 4"/>
    <property type="match status" value="1"/>
</dbReference>
<dbReference type="AlphaFoldDB" id="A0A151P775"/>
<evidence type="ECO:0000313" key="2">
    <source>
        <dbReference type="Proteomes" id="UP000050525"/>
    </source>
</evidence>
<accession>A0A151P775</accession>
<sequence length="243" mass="28620">MDKEDNAIDLYNNANLEKQNEAARIIQRSWKRYIDTRIFQYYKGLISFKMVGEPRLLMKYIDPLEADFLDAAAGAYIRFRLGGTSYPPNIYYKIFTHRPVVDMCANSPKDYSKLASKQSLTKKIHGKIWKDDGSGYYKRVENNGWRLLSAKAWKSMDPFTTEDNKKEIQFHFSKLKRKQDVEMRRKRKKIEWLKKIYMRQWKEIATSNTSDNYRGLRNKDSALTGLKPTSLDATTPSLSPLFW</sequence>
<dbReference type="Proteomes" id="UP000050525">
    <property type="component" value="Unassembled WGS sequence"/>
</dbReference>
<keyword evidence="2" id="KW-1185">Reference proteome</keyword>
<dbReference type="EMBL" id="AKHW03000640">
    <property type="protein sequence ID" value="KYO44922.1"/>
    <property type="molecule type" value="Genomic_DNA"/>
</dbReference>
<name>A0A151P775_ALLMI</name>